<evidence type="ECO:0000313" key="1">
    <source>
        <dbReference type="EMBL" id="OTP74033.1"/>
    </source>
</evidence>
<protein>
    <submittedName>
        <fullName evidence="1">ApaG protein</fullName>
    </submittedName>
</protein>
<dbReference type="EMBL" id="NBTZ01000070">
    <property type="protein sequence ID" value="OTP74033.1"/>
    <property type="molecule type" value="Genomic_DNA"/>
</dbReference>
<sequence>MPLFALPGVAARSIF</sequence>
<reference evidence="1 4" key="2">
    <citation type="submission" date="2017-03" db="EMBL/GenBank/DDBJ databases">
        <title>Genome analysis of strain PAMC 26577.</title>
        <authorList>
            <person name="Oh H.-M."/>
            <person name="Yang J.-A."/>
        </authorList>
    </citation>
    <scope>NUCLEOTIDE SEQUENCE [LARGE SCALE GENOMIC DNA]</scope>
    <source>
        <strain evidence="1 4">PAMC 26577</strain>
    </source>
</reference>
<reference evidence="2 3" key="1">
    <citation type="submission" date="2017-03" db="EMBL/GenBank/DDBJ databases">
        <title>Genome analysis of strain PAMC 26510.</title>
        <authorList>
            <person name="Oh H.-M."/>
            <person name="Yang J.-A."/>
        </authorList>
    </citation>
    <scope>NUCLEOTIDE SEQUENCE [LARGE SCALE GENOMIC DNA]</scope>
    <source>
        <strain evidence="2 3">PAMC 26510</strain>
    </source>
</reference>
<evidence type="ECO:0000313" key="2">
    <source>
        <dbReference type="EMBL" id="OTP74877.1"/>
    </source>
</evidence>
<gene>
    <name evidence="2" type="ORF">PAMC26510_15955</name>
    <name evidence="1" type="ORF">PAMC26577_16785</name>
</gene>
<evidence type="ECO:0000313" key="4">
    <source>
        <dbReference type="Proteomes" id="UP000195221"/>
    </source>
</evidence>
<proteinExistence type="predicted"/>
<dbReference type="Proteomes" id="UP000195221">
    <property type="component" value="Unassembled WGS sequence"/>
</dbReference>
<dbReference type="EMBL" id="NBTY01000079">
    <property type="protein sequence ID" value="OTP74877.1"/>
    <property type="molecule type" value="Genomic_DNA"/>
</dbReference>
<accession>A0A242MRT1</accession>
<dbReference type="Proteomes" id="UP000194546">
    <property type="component" value="Unassembled WGS sequence"/>
</dbReference>
<organism evidence="1 4">
    <name type="scientific">Caballeronia sordidicola</name>
    <name type="common">Burkholderia sordidicola</name>
    <dbReference type="NCBI Taxonomy" id="196367"/>
    <lineage>
        <taxon>Bacteria</taxon>
        <taxon>Pseudomonadati</taxon>
        <taxon>Pseudomonadota</taxon>
        <taxon>Betaproteobacteria</taxon>
        <taxon>Burkholderiales</taxon>
        <taxon>Burkholderiaceae</taxon>
        <taxon>Caballeronia</taxon>
    </lineage>
</organism>
<evidence type="ECO:0000313" key="3">
    <source>
        <dbReference type="Proteomes" id="UP000194546"/>
    </source>
</evidence>
<name>A0A242MRT1_CABSO</name>
<comment type="caution">
    <text evidence="1">The sequence shown here is derived from an EMBL/GenBank/DDBJ whole genome shotgun (WGS) entry which is preliminary data.</text>
</comment>